<evidence type="ECO:0000256" key="4">
    <source>
        <dbReference type="SAM" id="SignalP"/>
    </source>
</evidence>
<evidence type="ECO:0000256" key="2">
    <source>
        <dbReference type="ARBA" id="ARBA00022729"/>
    </source>
</evidence>
<keyword evidence="3" id="KW-0677">Repeat</keyword>
<proteinExistence type="predicted"/>
<name>A0A9N9RLT7_9DIPT</name>
<dbReference type="Pfam" id="PF13855">
    <property type="entry name" value="LRR_8"/>
    <property type="match status" value="2"/>
</dbReference>
<dbReference type="SMART" id="SM00369">
    <property type="entry name" value="LRR_TYP"/>
    <property type="match status" value="3"/>
</dbReference>
<keyword evidence="6" id="KW-1185">Reference proteome</keyword>
<dbReference type="InterPro" id="IPR001611">
    <property type="entry name" value="Leu-rich_rpt"/>
</dbReference>
<evidence type="ECO:0000256" key="1">
    <source>
        <dbReference type="ARBA" id="ARBA00022614"/>
    </source>
</evidence>
<dbReference type="InterPro" id="IPR032675">
    <property type="entry name" value="LRR_dom_sf"/>
</dbReference>
<organism evidence="5 6">
    <name type="scientific">Chironomus riparius</name>
    <dbReference type="NCBI Taxonomy" id="315576"/>
    <lineage>
        <taxon>Eukaryota</taxon>
        <taxon>Metazoa</taxon>
        <taxon>Ecdysozoa</taxon>
        <taxon>Arthropoda</taxon>
        <taxon>Hexapoda</taxon>
        <taxon>Insecta</taxon>
        <taxon>Pterygota</taxon>
        <taxon>Neoptera</taxon>
        <taxon>Endopterygota</taxon>
        <taxon>Diptera</taxon>
        <taxon>Nematocera</taxon>
        <taxon>Chironomoidea</taxon>
        <taxon>Chironomidae</taxon>
        <taxon>Chironominae</taxon>
        <taxon>Chironomus</taxon>
    </lineage>
</organism>
<dbReference type="PANTHER" id="PTHR24369">
    <property type="entry name" value="ANTIGEN BSP, PUTATIVE-RELATED"/>
    <property type="match status" value="1"/>
</dbReference>
<evidence type="ECO:0000313" key="6">
    <source>
        <dbReference type="Proteomes" id="UP001153620"/>
    </source>
</evidence>
<evidence type="ECO:0000256" key="3">
    <source>
        <dbReference type="ARBA" id="ARBA00022737"/>
    </source>
</evidence>
<keyword evidence="1" id="KW-0433">Leucine-rich repeat</keyword>
<dbReference type="EMBL" id="OU895877">
    <property type="protein sequence ID" value="CAG9799063.1"/>
    <property type="molecule type" value="Genomic_DNA"/>
</dbReference>
<gene>
    <name evidence="5" type="ORF">CHIRRI_LOCUS2038</name>
</gene>
<sequence>MIKVSGTTVATMMWKSFLLLLIGFTSVQLSEAYISYFTCDFQNESTCNVHNITPIIIENQSIKMWGYAENYENTLISSLIFDAHNEVNFIPSTIFRIFPNLQVIQMSNVSMTKLTSDAFIYCNNLTTISVTFNNFTTIPSKFAYRCKNLDKISFNYDQIVAIDENALSGLKNLKVLDLSCNKISCIPSKLFESSLQIENISFKNNEIKVLDEDLFGKLKAIKIINLDGNKIAFIPIMSFDQSALMNSLNLILNDNPLYAIEPKFIEVFFEAEGTQSSINFTITNNEGICIPREFEHQVVQKINFKSAGDALSACYAHWSSDMSKIKSLCIASESNNASDLKFLEQNHNSCKVSAVCRFYISYLNQYTCVIEYIDSSSSYISGKHISETFSDNDVISVFITNSVLNTIPSIIFEKFPNLEFLTISNSTMTFIHERTITKCENLKYLDVSDNNIMHISKYAFRMCQNLQIIDLSENPIEYFDIQHIRRLKRVYLNKKSLFEQERNFV</sequence>
<feature type="signal peptide" evidence="4">
    <location>
        <begin position="1"/>
        <end position="32"/>
    </location>
</feature>
<evidence type="ECO:0000313" key="5">
    <source>
        <dbReference type="EMBL" id="CAG9799063.1"/>
    </source>
</evidence>
<feature type="chain" id="PRO_5040370229" evidence="4">
    <location>
        <begin position="33"/>
        <end position="505"/>
    </location>
</feature>
<dbReference type="PROSITE" id="PS51450">
    <property type="entry name" value="LRR"/>
    <property type="match status" value="2"/>
</dbReference>
<dbReference type="PANTHER" id="PTHR24369:SF210">
    <property type="entry name" value="CHAOPTIN-RELATED"/>
    <property type="match status" value="1"/>
</dbReference>
<dbReference type="InterPro" id="IPR050541">
    <property type="entry name" value="LRR_TM_domain-containing"/>
</dbReference>
<keyword evidence="2 4" id="KW-0732">Signal</keyword>
<dbReference type="GO" id="GO:0005886">
    <property type="term" value="C:plasma membrane"/>
    <property type="evidence" value="ECO:0007669"/>
    <property type="project" value="TreeGrafter"/>
</dbReference>
<dbReference type="AlphaFoldDB" id="A0A9N9RLT7"/>
<accession>A0A9N9RLT7</accession>
<dbReference type="Proteomes" id="UP001153620">
    <property type="component" value="Chromosome 1"/>
</dbReference>
<dbReference type="Gene3D" id="3.80.10.10">
    <property type="entry name" value="Ribonuclease Inhibitor"/>
    <property type="match status" value="2"/>
</dbReference>
<dbReference type="SUPFAM" id="SSF52058">
    <property type="entry name" value="L domain-like"/>
    <property type="match status" value="1"/>
</dbReference>
<reference evidence="5" key="1">
    <citation type="submission" date="2022-01" db="EMBL/GenBank/DDBJ databases">
        <authorList>
            <person name="King R."/>
        </authorList>
    </citation>
    <scope>NUCLEOTIDE SEQUENCE</scope>
</reference>
<reference evidence="5" key="2">
    <citation type="submission" date="2022-10" db="EMBL/GenBank/DDBJ databases">
        <authorList>
            <consortium name="ENA_rothamsted_submissions"/>
            <consortium name="culmorum"/>
            <person name="King R."/>
        </authorList>
    </citation>
    <scope>NUCLEOTIDE SEQUENCE</scope>
</reference>
<dbReference type="OrthoDB" id="676979at2759"/>
<protein>
    <submittedName>
        <fullName evidence="5">Uncharacterized protein</fullName>
    </submittedName>
</protein>
<dbReference type="InterPro" id="IPR003591">
    <property type="entry name" value="Leu-rich_rpt_typical-subtyp"/>
</dbReference>